<feature type="coiled-coil region" evidence="8">
    <location>
        <begin position="689"/>
        <end position="849"/>
    </location>
</feature>
<dbReference type="GO" id="GO:1905349">
    <property type="term" value="P:ciliary transition zone assembly"/>
    <property type="evidence" value="ECO:0007669"/>
    <property type="project" value="TreeGrafter"/>
</dbReference>
<protein>
    <recommendedName>
        <fullName evidence="11">Centrosomal protein of 290 kDa</fullName>
    </recommendedName>
</protein>
<reference evidence="9" key="1">
    <citation type="submission" date="2019-08" db="EMBL/GenBank/DDBJ databases">
        <title>The genome of the North American firefly Photinus pyralis.</title>
        <authorList>
            <consortium name="Photinus pyralis genome working group"/>
            <person name="Fallon T.R."/>
            <person name="Sander Lower S.E."/>
            <person name="Weng J.-K."/>
        </authorList>
    </citation>
    <scope>NUCLEOTIDE SEQUENCE</scope>
    <source>
        <strain evidence="9">TRF0915ILg1</strain>
        <tissue evidence="9">Whole body</tissue>
    </source>
</reference>
<evidence type="ECO:0000313" key="9">
    <source>
        <dbReference type="EMBL" id="KAF2881407.1"/>
    </source>
</evidence>
<keyword evidence="6" id="KW-0206">Cytoskeleton</keyword>
<dbReference type="PANTHER" id="PTHR18879:SF20">
    <property type="entry name" value="CENTROSOMAL PROTEIN OF 290 KDA"/>
    <property type="match status" value="1"/>
</dbReference>
<evidence type="ECO:0000256" key="5">
    <source>
        <dbReference type="ARBA" id="ARBA00023054"/>
    </source>
</evidence>
<name>A0A8K0CBW4_IGNLU</name>
<evidence type="ECO:0000256" key="4">
    <source>
        <dbReference type="ARBA" id="ARBA00022794"/>
    </source>
</evidence>
<comment type="subcellular location">
    <subcellularLocation>
        <location evidence="1">Cytoplasm</location>
        <location evidence="1">Cytoskeleton</location>
        <location evidence="1">Cilium basal body</location>
    </subcellularLocation>
    <subcellularLocation>
        <location evidence="2">Cytoplasm</location>
        <location evidence="2">Cytoskeleton</location>
        <location evidence="2">Microtubule organizing center</location>
        <location evidence="2">Centrosome</location>
    </subcellularLocation>
</comment>
<feature type="coiled-coil region" evidence="8">
    <location>
        <begin position="904"/>
        <end position="942"/>
    </location>
</feature>
<proteinExistence type="predicted"/>
<keyword evidence="4" id="KW-0970">Cilium biogenesis/degradation</keyword>
<sequence length="1902" mass="220792">MSNLRDELQDATNHVSIMTNEFTSLKVKLSDNSETIKTLKEENEALHSQIQDFVEEKQQRDTQIDQFTHAIDTRVDEWKKILQEKDEEIEKLKKQVQQTSLQSSESSSTVDDDKPYVEALNKIISEREEQLVELQAQLQSATKEMDKCTQLLQQLTSDKNAALRRIDELSSLVKDLKRKLQAAHERCQSLQEGVNYAESIAESKQEDLNEIITKLKEGGKVHLSESLEQIQKLKSQIRVKDKQISEYVKIANKLQNSVDDIENENSALRIKCGIPDDEEVDINGVLLRKRRQSKESEKLQKHISTLEDERLSLKGEIQKLNRKLSVLSSQILDSGGKLSIDTETETNDSTSVRLVKQDSKQGRDKELLEENEALRKGLHEILESVRAKNETSKREIKSETLEKLLKALDVRHVSGWYHPAMRLQAELHTLQGVNSELREQLKAARSELNSQYKEKQMQDHTKTPTAHKITDVKLPIDVPKNISSSAKDIISNLNNHLLNVLNDYHKEEEINGKLVHNVEEYKKNFKTIEQQMNLLYDQYILEKKTWEDKEKNYEKDKNILEENVAVLNVKLKEFSNLNEDDYKKTERVAEMSANMVVLNRKCVFLENESSKLSGEVKKLTNDLASAEKATFEKICQLRNEKNNLLEKLLAAEHLSANSVSRQVVTDTQNHLDSVTSKYRNLLKNFNSIKSEYSSEIVILKETVKLLEEQKSEVQTKLLNAVTNMHMQEAVSANNDTENLTKKLAQTEINEIAERQRANHMSNLYGLVKEQLQKSEEHLQEYEKYNQEILKSNVILQENVKELENKLINYIDVNEHKDIELKYTQSKEEIQKLLFEIDKLRNELTLMKKSTPIQKLSSSSDLEILNLKHQILDLQGSGDDKALIARLSSDVVHARLSETQSHKKLEDLEMELRECQYNYDSCKNMLQQEKIDKQNVNTKLQNKISLLEYIIKHQRQQYLGSAPLISEEIFNANLQQILNDKQQAFVSLQNVWKQETESKILKEQLNKQVSLDADLKASIDENAIDNVLEKIKSWHKERNIILIKELKYQRELDFKNMQIEQMSYRLTSQDELITKLQEELLQCYHKYDPLPLTEQKEETDSIIEKPKEVKNVKCDEIKSFKQQETQTTPELLKSLSDEGNVAIIIANLQAKVNSSADELKEKNDTIEQLRSKVTELEMNLSLFRTQIGDKQSQITFYEKHILELQNKISKLYSEQPAADFSTAVVSSNSDEIVVLKDALKKLQETNTQKDGSILKYQTLLKKDRDEHSLAAARMQQEVKRLQDIISAQDKAYKELKESSVQHPGRAAIEQYILQVHALEKHTADLHTTVSALNSQLQASRQESVRWQTLANERLDSMEQLRSDLEEQHQNEILVYKKESDKWREEISKLKEMISKRRNEMNHLEPDLNKKLKEKEERIHELSLSLKHMKNELKKQVDRSDSVISPKLTELESTNEHILKEHDTLKRRYEQVLMRERNAKEEIRNLKEQLIKRPISARSDKSEKEQQLQRKINSLEKEIEDLKSKLEKQTILNEAHRIAVAEDFEKWKKQKHFQQLSEKLKNKLQEKNEEYNKLNQTCAGYRILIERLEREKHSLENRIKTLRINNANMDTRRLEILNLENEKLHFEIQALTAKLQMQHHIPGGLGSAILQEKLEAQERKIAHLEVTSKGNTEIRAELERLQSTNESLQKINLRLEAENLDLKLDLEKFSSETPHLREQIQHLENYIEVLKTENQNKHTVTESGDQTTHKNDKRVAELERTVFVLKRVVEKLQVENKRLQGGGVRPCSAGDRSVPGDKVKVEFIRLKEQYGESVQQVARLEDQLKMANSRITVLEKRPLATEISNLTEELSRVKSELLHKTELLNKVKVLLHRAATKEKALLEEIATLKLRIPLEAPSPGSSLM</sequence>
<dbReference type="InterPro" id="IPR026201">
    <property type="entry name" value="Cep290"/>
</dbReference>
<evidence type="ECO:0000256" key="2">
    <source>
        <dbReference type="ARBA" id="ARBA00004300"/>
    </source>
</evidence>
<dbReference type="GO" id="GO:1905515">
    <property type="term" value="P:non-motile cilium assembly"/>
    <property type="evidence" value="ECO:0007669"/>
    <property type="project" value="TreeGrafter"/>
</dbReference>
<evidence type="ECO:0000256" key="1">
    <source>
        <dbReference type="ARBA" id="ARBA00004120"/>
    </source>
</evidence>
<gene>
    <name evidence="9" type="ORF">ILUMI_24781</name>
</gene>
<dbReference type="GO" id="GO:0035869">
    <property type="term" value="C:ciliary transition zone"/>
    <property type="evidence" value="ECO:0007669"/>
    <property type="project" value="TreeGrafter"/>
</dbReference>
<feature type="coiled-coil region" evidence="8">
    <location>
        <begin position="1"/>
        <end position="193"/>
    </location>
</feature>
<accession>A0A8K0CBW4</accession>
<feature type="coiled-coil region" evidence="8">
    <location>
        <begin position="518"/>
        <end position="629"/>
    </location>
</feature>
<dbReference type="PANTHER" id="PTHR18879">
    <property type="entry name" value="CENTROSOMAL PROTEIN OF 290 KDA"/>
    <property type="match status" value="1"/>
</dbReference>
<dbReference type="GO" id="GO:0034451">
    <property type="term" value="C:centriolar satellite"/>
    <property type="evidence" value="ECO:0007669"/>
    <property type="project" value="TreeGrafter"/>
</dbReference>
<feature type="coiled-coil region" evidence="8">
    <location>
        <begin position="1144"/>
        <end position="1185"/>
    </location>
</feature>
<keyword evidence="5 8" id="KW-0175">Coiled coil</keyword>
<comment type="caution">
    <text evidence="9">The sequence shown here is derived from an EMBL/GenBank/DDBJ whole genome shotgun (WGS) entry which is preliminary data.</text>
</comment>
<feature type="coiled-coil region" evidence="8">
    <location>
        <begin position="382"/>
        <end position="458"/>
    </location>
</feature>
<feature type="coiled-coil region" evidence="8">
    <location>
        <begin position="1346"/>
        <end position="1710"/>
    </location>
</feature>
<dbReference type="OrthoDB" id="6351660at2759"/>
<feature type="coiled-coil region" evidence="8">
    <location>
        <begin position="1263"/>
        <end position="1297"/>
    </location>
</feature>
<feature type="coiled-coil region" evidence="8">
    <location>
        <begin position="223"/>
        <end position="330"/>
    </location>
</feature>
<evidence type="ECO:0000256" key="3">
    <source>
        <dbReference type="ARBA" id="ARBA00022490"/>
    </source>
</evidence>
<evidence type="ECO:0000313" key="10">
    <source>
        <dbReference type="Proteomes" id="UP000801492"/>
    </source>
</evidence>
<evidence type="ECO:0000256" key="6">
    <source>
        <dbReference type="ARBA" id="ARBA00023212"/>
    </source>
</evidence>
<organism evidence="9 10">
    <name type="scientific">Ignelater luminosus</name>
    <name type="common">Cucubano</name>
    <name type="synonym">Pyrophorus luminosus</name>
    <dbReference type="NCBI Taxonomy" id="2038154"/>
    <lineage>
        <taxon>Eukaryota</taxon>
        <taxon>Metazoa</taxon>
        <taxon>Ecdysozoa</taxon>
        <taxon>Arthropoda</taxon>
        <taxon>Hexapoda</taxon>
        <taxon>Insecta</taxon>
        <taxon>Pterygota</taxon>
        <taxon>Neoptera</taxon>
        <taxon>Endopterygota</taxon>
        <taxon>Coleoptera</taxon>
        <taxon>Polyphaga</taxon>
        <taxon>Elateriformia</taxon>
        <taxon>Elateroidea</taxon>
        <taxon>Elateridae</taxon>
        <taxon>Agrypninae</taxon>
        <taxon>Pyrophorini</taxon>
        <taxon>Ignelater</taxon>
    </lineage>
</organism>
<evidence type="ECO:0000256" key="7">
    <source>
        <dbReference type="ARBA" id="ARBA00023273"/>
    </source>
</evidence>
<keyword evidence="10" id="KW-1185">Reference proteome</keyword>
<dbReference type="GO" id="GO:0097711">
    <property type="term" value="P:ciliary basal body-plasma membrane docking"/>
    <property type="evidence" value="ECO:0007669"/>
    <property type="project" value="TreeGrafter"/>
</dbReference>
<evidence type="ECO:0000256" key="8">
    <source>
        <dbReference type="SAM" id="Coils"/>
    </source>
</evidence>
<evidence type="ECO:0008006" key="11">
    <source>
        <dbReference type="Google" id="ProtNLM"/>
    </source>
</evidence>
<keyword evidence="3" id="KW-0963">Cytoplasm</keyword>
<keyword evidence="7" id="KW-0966">Cell projection</keyword>
<dbReference type="Proteomes" id="UP000801492">
    <property type="component" value="Unassembled WGS sequence"/>
</dbReference>
<dbReference type="EMBL" id="VTPC01090743">
    <property type="protein sequence ID" value="KAF2881407.1"/>
    <property type="molecule type" value="Genomic_DNA"/>
</dbReference>